<protein>
    <recommendedName>
        <fullName evidence="6">DUF202 domain-containing protein</fullName>
    </recommendedName>
</protein>
<proteinExistence type="predicted"/>
<feature type="domain" description="DUF202" evidence="6">
    <location>
        <begin position="23"/>
        <end position="98"/>
    </location>
</feature>
<evidence type="ECO:0000259" key="6">
    <source>
        <dbReference type="Pfam" id="PF02656"/>
    </source>
</evidence>
<evidence type="ECO:0000313" key="7">
    <source>
        <dbReference type="EMBL" id="KXZ47343.1"/>
    </source>
</evidence>
<name>A0A150GC53_GONPE</name>
<feature type="transmembrane region" description="Helical" evidence="5">
    <location>
        <begin position="75"/>
        <end position="96"/>
    </location>
</feature>
<evidence type="ECO:0000256" key="4">
    <source>
        <dbReference type="ARBA" id="ARBA00023136"/>
    </source>
</evidence>
<evidence type="ECO:0000256" key="3">
    <source>
        <dbReference type="ARBA" id="ARBA00022989"/>
    </source>
</evidence>
<dbReference type="Proteomes" id="UP000075714">
    <property type="component" value="Unassembled WGS sequence"/>
</dbReference>
<gene>
    <name evidence="7" type="ORF">GPECTOR_36g67</name>
</gene>
<feature type="transmembrane region" description="Helical" evidence="5">
    <location>
        <begin position="117"/>
        <end position="139"/>
    </location>
</feature>
<evidence type="ECO:0000256" key="2">
    <source>
        <dbReference type="ARBA" id="ARBA00022692"/>
    </source>
</evidence>
<evidence type="ECO:0000256" key="5">
    <source>
        <dbReference type="SAM" id="Phobius"/>
    </source>
</evidence>
<keyword evidence="2 5" id="KW-0812">Transmembrane</keyword>
<dbReference type="Pfam" id="PF02656">
    <property type="entry name" value="DUF202"/>
    <property type="match status" value="1"/>
</dbReference>
<dbReference type="EMBL" id="LSYV01000037">
    <property type="protein sequence ID" value="KXZ47343.1"/>
    <property type="molecule type" value="Genomic_DNA"/>
</dbReference>
<sequence>MSRPVHNNGNNSRRVFVDAKIPLANERTFLTWMRQVVLVGGIGAALSGLASYQGIHALQRDDLAADLVRVLATKLAGAAMMVLAIGIAVTAGRNYFRRCDMIRLGVASDSPQWDSRWLPRTLTATLVAVMAGVWVSSLWRATTGHT</sequence>
<evidence type="ECO:0000256" key="1">
    <source>
        <dbReference type="ARBA" id="ARBA00004127"/>
    </source>
</evidence>
<evidence type="ECO:0000313" key="8">
    <source>
        <dbReference type="Proteomes" id="UP000075714"/>
    </source>
</evidence>
<comment type="caution">
    <text evidence="7">The sequence shown here is derived from an EMBL/GenBank/DDBJ whole genome shotgun (WGS) entry which is preliminary data.</text>
</comment>
<dbReference type="OrthoDB" id="10564307at2759"/>
<comment type="subcellular location">
    <subcellularLocation>
        <location evidence="1">Endomembrane system</location>
        <topology evidence="1">Multi-pass membrane protein</topology>
    </subcellularLocation>
</comment>
<accession>A0A150GC53</accession>
<dbReference type="GO" id="GO:0012505">
    <property type="term" value="C:endomembrane system"/>
    <property type="evidence" value="ECO:0007669"/>
    <property type="project" value="UniProtKB-SubCell"/>
</dbReference>
<reference evidence="8" key="1">
    <citation type="journal article" date="2016" name="Nat. Commun.">
        <title>The Gonium pectorale genome demonstrates co-option of cell cycle regulation during the evolution of multicellularity.</title>
        <authorList>
            <person name="Hanschen E.R."/>
            <person name="Marriage T.N."/>
            <person name="Ferris P.J."/>
            <person name="Hamaji T."/>
            <person name="Toyoda A."/>
            <person name="Fujiyama A."/>
            <person name="Neme R."/>
            <person name="Noguchi H."/>
            <person name="Minakuchi Y."/>
            <person name="Suzuki M."/>
            <person name="Kawai-Toyooka H."/>
            <person name="Smith D.R."/>
            <person name="Sparks H."/>
            <person name="Anderson J."/>
            <person name="Bakaric R."/>
            <person name="Luria V."/>
            <person name="Karger A."/>
            <person name="Kirschner M.W."/>
            <person name="Durand P.M."/>
            <person name="Michod R.E."/>
            <person name="Nozaki H."/>
            <person name="Olson B.J."/>
        </authorList>
    </citation>
    <scope>NUCLEOTIDE SEQUENCE [LARGE SCALE GENOMIC DNA]</scope>
    <source>
        <strain evidence="8">NIES-2863</strain>
    </source>
</reference>
<keyword evidence="3 5" id="KW-1133">Transmembrane helix</keyword>
<dbReference type="AlphaFoldDB" id="A0A150GC53"/>
<organism evidence="7 8">
    <name type="scientific">Gonium pectorale</name>
    <name type="common">Green alga</name>
    <dbReference type="NCBI Taxonomy" id="33097"/>
    <lineage>
        <taxon>Eukaryota</taxon>
        <taxon>Viridiplantae</taxon>
        <taxon>Chlorophyta</taxon>
        <taxon>core chlorophytes</taxon>
        <taxon>Chlorophyceae</taxon>
        <taxon>CS clade</taxon>
        <taxon>Chlamydomonadales</taxon>
        <taxon>Volvocaceae</taxon>
        <taxon>Gonium</taxon>
    </lineage>
</organism>
<feature type="transmembrane region" description="Helical" evidence="5">
    <location>
        <begin position="36"/>
        <end position="55"/>
    </location>
</feature>
<dbReference type="InterPro" id="IPR003807">
    <property type="entry name" value="DUF202"/>
</dbReference>
<keyword evidence="8" id="KW-1185">Reference proteome</keyword>
<keyword evidence="4 5" id="KW-0472">Membrane</keyword>